<reference evidence="10 11" key="2">
    <citation type="submission" date="2015-10" db="EMBL/GenBank/DDBJ databases">
        <title>Draft Genome Sequence of Prosthecomicrobium hirschii ATCC 27832.</title>
        <authorList>
            <person name="Daniel J."/>
            <person name="Givan S.A."/>
            <person name="Brun Y.V."/>
            <person name="Brown P.J."/>
        </authorList>
    </citation>
    <scope>NUCLEOTIDE SEQUENCE [LARGE SCALE GENOMIC DNA]</scope>
    <source>
        <strain evidence="10 11">16</strain>
    </source>
</reference>
<dbReference type="InterPro" id="IPR036259">
    <property type="entry name" value="MFS_trans_sf"/>
</dbReference>
<dbReference type="GO" id="GO:1990961">
    <property type="term" value="P:xenobiotic detoxification by transmembrane export across the plasma membrane"/>
    <property type="evidence" value="ECO:0007669"/>
    <property type="project" value="InterPro"/>
</dbReference>
<keyword evidence="8" id="KW-0997">Cell inner membrane</keyword>
<feature type="transmembrane region" description="Helical" evidence="8">
    <location>
        <begin position="133"/>
        <end position="155"/>
    </location>
</feature>
<keyword evidence="4" id="KW-1003">Cell membrane</keyword>
<dbReference type="GO" id="GO:0042910">
    <property type="term" value="F:xenobiotic transmembrane transporter activity"/>
    <property type="evidence" value="ECO:0007669"/>
    <property type="project" value="InterPro"/>
</dbReference>
<evidence type="ECO:0000256" key="1">
    <source>
        <dbReference type="ARBA" id="ARBA00004651"/>
    </source>
</evidence>
<dbReference type="NCBIfam" id="TIGR00710">
    <property type="entry name" value="efflux_Bcr_CflA"/>
    <property type="match status" value="1"/>
</dbReference>
<dbReference type="PROSITE" id="PS50850">
    <property type="entry name" value="MFS"/>
    <property type="match status" value="1"/>
</dbReference>
<name>A0A0P6WE12_9HYPH</name>
<keyword evidence="11" id="KW-1185">Reference proteome</keyword>
<comment type="caution">
    <text evidence="10">The sequence shown here is derived from an EMBL/GenBank/DDBJ whole genome shotgun (WGS) entry which is preliminary data.</text>
</comment>
<dbReference type="CDD" id="cd17320">
    <property type="entry name" value="MFS_MdfA_MDR_like"/>
    <property type="match status" value="1"/>
</dbReference>
<evidence type="ECO:0000259" key="9">
    <source>
        <dbReference type="PROSITE" id="PS50850"/>
    </source>
</evidence>
<feature type="transmembrane region" description="Helical" evidence="8">
    <location>
        <begin position="75"/>
        <end position="94"/>
    </location>
</feature>
<dbReference type="InterPro" id="IPR011701">
    <property type="entry name" value="MFS"/>
</dbReference>
<dbReference type="SUPFAM" id="SSF103473">
    <property type="entry name" value="MFS general substrate transporter"/>
    <property type="match status" value="1"/>
</dbReference>
<dbReference type="GO" id="GO:0005886">
    <property type="term" value="C:plasma membrane"/>
    <property type="evidence" value="ECO:0007669"/>
    <property type="project" value="UniProtKB-SubCell"/>
</dbReference>
<dbReference type="InterPro" id="IPR004812">
    <property type="entry name" value="Efflux_drug-R_Bcr/CmlA"/>
</dbReference>
<dbReference type="PANTHER" id="PTHR23502">
    <property type="entry name" value="MAJOR FACILITATOR SUPERFAMILY"/>
    <property type="match status" value="1"/>
</dbReference>
<feature type="transmembrane region" description="Helical" evidence="8">
    <location>
        <begin position="344"/>
        <end position="362"/>
    </location>
</feature>
<keyword evidence="5 8" id="KW-0812">Transmembrane</keyword>
<evidence type="ECO:0000256" key="8">
    <source>
        <dbReference type="RuleBase" id="RU365088"/>
    </source>
</evidence>
<feature type="transmembrane region" description="Helical" evidence="8">
    <location>
        <begin position="100"/>
        <end position="121"/>
    </location>
</feature>
<reference evidence="10 11" key="1">
    <citation type="submission" date="2015-09" db="EMBL/GenBank/DDBJ databases">
        <authorList>
            <person name="Jackson K.R."/>
            <person name="Lunt B.L."/>
            <person name="Fisher J.N.B."/>
            <person name="Gardner A.V."/>
            <person name="Bailey M.E."/>
            <person name="Deus L.M."/>
            <person name="Earl A.S."/>
            <person name="Gibby P.D."/>
            <person name="Hartmann K.A."/>
            <person name="Liu J.E."/>
            <person name="Manci A.M."/>
            <person name="Nielsen D.A."/>
            <person name="Solomon M.B."/>
            <person name="Breakwell D.P."/>
            <person name="Burnett S.H."/>
            <person name="Grose J.H."/>
        </authorList>
    </citation>
    <scope>NUCLEOTIDE SEQUENCE [LARGE SCALE GENOMIC DNA]</scope>
    <source>
        <strain evidence="10 11">16</strain>
    </source>
</reference>
<evidence type="ECO:0000256" key="2">
    <source>
        <dbReference type="ARBA" id="ARBA00006236"/>
    </source>
</evidence>
<gene>
    <name evidence="10" type="ORF">ABB55_12295</name>
</gene>
<keyword evidence="7 8" id="KW-0472">Membrane</keyword>
<evidence type="ECO:0000256" key="5">
    <source>
        <dbReference type="ARBA" id="ARBA00022692"/>
    </source>
</evidence>
<feature type="transmembrane region" description="Helical" evidence="8">
    <location>
        <begin position="279"/>
        <end position="300"/>
    </location>
</feature>
<keyword evidence="3 8" id="KW-0813">Transport</keyword>
<dbReference type="InterPro" id="IPR020846">
    <property type="entry name" value="MFS_dom"/>
</dbReference>
<evidence type="ECO:0000256" key="3">
    <source>
        <dbReference type="ARBA" id="ARBA00022448"/>
    </source>
</evidence>
<feature type="transmembrane region" description="Helical" evidence="8">
    <location>
        <begin position="368"/>
        <end position="389"/>
    </location>
</feature>
<organism evidence="10 11">
    <name type="scientific">Prosthecodimorpha hirschii</name>
    <dbReference type="NCBI Taxonomy" id="665126"/>
    <lineage>
        <taxon>Bacteria</taxon>
        <taxon>Pseudomonadati</taxon>
        <taxon>Pseudomonadota</taxon>
        <taxon>Alphaproteobacteria</taxon>
        <taxon>Hyphomicrobiales</taxon>
        <taxon>Ancalomicrobiaceae</taxon>
        <taxon>Prosthecodimorpha</taxon>
    </lineage>
</organism>
<feature type="transmembrane region" description="Helical" evidence="8">
    <location>
        <begin position="47"/>
        <end position="63"/>
    </location>
</feature>
<evidence type="ECO:0000313" key="11">
    <source>
        <dbReference type="Proteomes" id="UP000048984"/>
    </source>
</evidence>
<comment type="subcellular location">
    <subcellularLocation>
        <location evidence="8">Cell inner membrane</location>
        <topology evidence="8">Multi-pass membrane protein</topology>
    </subcellularLocation>
    <subcellularLocation>
        <location evidence="1">Cell membrane</location>
        <topology evidence="1">Multi-pass membrane protein</topology>
    </subcellularLocation>
</comment>
<feature type="transmembrane region" description="Helical" evidence="8">
    <location>
        <begin position="247"/>
        <end position="267"/>
    </location>
</feature>
<proteinExistence type="inferred from homology"/>
<feature type="domain" description="Major facilitator superfamily (MFS) profile" evidence="9">
    <location>
        <begin position="9"/>
        <end position="394"/>
    </location>
</feature>
<sequence length="394" mass="40462">MLKPNTLGMTLVLALLIALGPMSTDMYLPSLPAIGRALQADSPAVQLTLSGFMFGFAIGQVLYGPVSDRLGRKPVLIASLSLYAFASALCAFAWSIETLIAARFIQALGACGPIVIARAIVRDLYSGDRAGQELSRMGTIMAFVPAVAPVVGAGLEVTLGWRANFLGALALAGTALWFVVMHLPETVRQRLESPLSVVAILSDFGALLRSEHFRLHVLLCAGTYGGLFAFISGSSFVLQGLYGLGEIAYGLAFGACALAYMLGTVTGRFVVRLAGMARAIGVGAAAMGTGGLAMAAGVAFGPGHVLEIVAPMMVYMIGVGIAFPLTQASALMPFPERAGAASSLIGLLQMTAAAVIGIVVGAGAARSAWALAGTVAVVGLAVFATERVIAARRV</sequence>
<accession>A0A0P6WE12</accession>
<dbReference type="STRING" id="665126.ABB55_12295"/>
<comment type="similarity">
    <text evidence="2 8">Belongs to the major facilitator superfamily. Bcr/CmlA family.</text>
</comment>
<evidence type="ECO:0000256" key="6">
    <source>
        <dbReference type="ARBA" id="ARBA00022989"/>
    </source>
</evidence>
<feature type="transmembrane region" description="Helical" evidence="8">
    <location>
        <begin position="217"/>
        <end position="241"/>
    </location>
</feature>
<feature type="transmembrane region" description="Helical" evidence="8">
    <location>
        <begin position="312"/>
        <end position="332"/>
    </location>
</feature>
<evidence type="ECO:0000256" key="4">
    <source>
        <dbReference type="ARBA" id="ARBA00022475"/>
    </source>
</evidence>
<protein>
    <recommendedName>
        <fullName evidence="8">Bcr/CflA family efflux transporter</fullName>
    </recommendedName>
</protein>
<evidence type="ECO:0000256" key="7">
    <source>
        <dbReference type="ARBA" id="ARBA00023136"/>
    </source>
</evidence>
<evidence type="ECO:0000313" key="10">
    <source>
        <dbReference type="EMBL" id="KPL52898.1"/>
    </source>
</evidence>
<dbReference type="Pfam" id="PF07690">
    <property type="entry name" value="MFS_1"/>
    <property type="match status" value="1"/>
</dbReference>
<feature type="transmembrane region" description="Helical" evidence="8">
    <location>
        <begin position="161"/>
        <end position="180"/>
    </location>
</feature>
<dbReference type="Proteomes" id="UP000048984">
    <property type="component" value="Unassembled WGS sequence"/>
</dbReference>
<dbReference type="EMBL" id="LJYW01000001">
    <property type="protein sequence ID" value="KPL52898.1"/>
    <property type="molecule type" value="Genomic_DNA"/>
</dbReference>
<comment type="caution">
    <text evidence="8">Lacks conserved residue(s) required for the propagation of feature annotation.</text>
</comment>
<dbReference type="AlphaFoldDB" id="A0A0P6WE12"/>
<dbReference type="PANTHER" id="PTHR23502:SF132">
    <property type="entry name" value="POLYAMINE TRANSPORTER 2-RELATED"/>
    <property type="match status" value="1"/>
</dbReference>
<keyword evidence="6 8" id="KW-1133">Transmembrane helix</keyword>
<dbReference type="RefSeq" id="WP_054359061.1">
    <property type="nucleotide sequence ID" value="NZ_LJYW01000001.1"/>
</dbReference>
<dbReference type="Gene3D" id="1.20.1720.10">
    <property type="entry name" value="Multidrug resistance protein D"/>
    <property type="match status" value="1"/>
</dbReference>